<evidence type="ECO:0000313" key="3">
    <source>
        <dbReference type="Proteomes" id="UP000440367"/>
    </source>
</evidence>
<dbReference type="Proteomes" id="UP000440367">
    <property type="component" value="Unassembled WGS sequence"/>
</dbReference>
<dbReference type="InterPro" id="IPR046341">
    <property type="entry name" value="SET_dom_sf"/>
</dbReference>
<comment type="caution">
    <text evidence="2">The sequence shown here is derived from an EMBL/GenBank/DDBJ whole genome shotgun (WGS) entry which is preliminary data.</text>
</comment>
<name>A0A6A3Y9V3_9STRA</name>
<dbReference type="Gene3D" id="2.170.270.10">
    <property type="entry name" value="SET domain"/>
    <property type="match status" value="1"/>
</dbReference>
<dbReference type="AlphaFoldDB" id="A0A6A3Y9V3"/>
<reference evidence="2 3" key="1">
    <citation type="submission" date="2018-08" db="EMBL/GenBank/DDBJ databases">
        <title>Genomic investigation of the strawberry pathogen Phytophthora fragariae indicates pathogenicity is determined by transcriptional variation in three key races.</title>
        <authorList>
            <person name="Adams T.M."/>
            <person name="Armitage A.D."/>
            <person name="Sobczyk M.K."/>
            <person name="Bates H.J."/>
            <person name="Dunwell J.M."/>
            <person name="Nellist C.F."/>
            <person name="Harrison R.J."/>
        </authorList>
    </citation>
    <scope>NUCLEOTIDE SEQUENCE [LARGE SCALE GENOMIC DNA]</scope>
    <source>
        <strain evidence="2 3">BC-1</strain>
    </source>
</reference>
<proteinExistence type="predicted"/>
<feature type="region of interest" description="Disordered" evidence="1">
    <location>
        <begin position="134"/>
        <end position="167"/>
    </location>
</feature>
<feature type="compositionally biased region" description="Polar residues" evidence="1">
    <location>
        <begin position="136"/>
        <end position="146"/>
    </location>
</feature>
<feature type="region of interest" description="Disordered" evidence="1">
    <location>
        <begin position="109"/>
        <end position="128"/>
    </location>
</feature>
<feature type="compositionally biased region" description="Low complexity" evidence="1">
    <location>
        <begin position="114"/>
        <end position="128"/>
    </location>
</feature>
<dbReference type="SUPFAM" id="SSF82199">
    <property type="entry name" value="SET domain"/>
    <property type="match status" value="1"/>
</dbReference>
<organism evidence="2 3">
    <name type="scientific">Phytophthora fragariae</name>
    <dbReference type="NCBI Taxonomy" id="53985"/>
    <lineage>
        <taxon>Eukaryota</taxon>
        <taxon>Sar</taxon>
        <taxon>Stramenopiles</taxon>
        <taxon>Oomycota</taxon>
        <taxon>Peronosporomycetes</taxon>
        <taxon>Peronosporales</taxon>
        <taxon>Peronosporaceae</taxon>
        <taxon>Phytophthora</taxon>
    </lineage>
</organism>
<sequence>MPKSSSLTPTPLSSPSLLPLFHEGSPEARPAKVLRSQLLEDSRLKATPRSKRRLSTGDAEDEPPRRRTKLSLSAAALTSPLPWLRSGRRFSHPMVLEAVTMQVSSEVSSQRTETVPSSPASPVTSVATTDALRSPSLISSQASTVAPWTPQRGDRTPPRGYWPPPREDRRVDHDRFCDRHIPLWFAEAFESDGYDSEALAVIESLPRLSPASRASSVKSSPGFELVADTALGSARDEWLPDVWPASVERITTQFNPRSWKFPRAAIGSRFCNELNCAFAGACGNALVGSSALAIRRNARTGMRGLVATAAVPAGEVIGEYLGHVQLFGPPCRNAPANEGFKMHLKTRTTGNKFVGIDALEKGGLLRLMKHSRNAAARFHEVQTGTSSLSWR</sequence>
<evidence type="ECO:0000256" key="1">
    <source>
        <dbReference type="SAM" id="MobiDB-lite"/>
    </source>
</evidence>
<accession>A0A6A3Y9V3</accession>
<dbReference type="EMBL" id="QXGD01001097">
    <property type="protein sequence ID" value="KAE9214846.1"/>
    <property type="molecule type" value="Genomic_DNA"/>
</dbReference>
<feature type="compositionally biased region" description="Low complexity" evidence="1">
    <location>
        <begin position="1"/>
        <end position="20"/>
    </location>
</feature>
<evidence type="ECO:0008006" key="4">
    <source>
        <dbReference type="Google" id="ProtNLM"/>
    </source>
</evidence>
<feature type="region of interest" description="Disordered" evidence="1">
    <location>
        <begin position="1"/>
        <end position="70"/>
    </location>
</feature>
<protein>
    <recommendedName>
        <fullName evidence="4">SET domain-containing protein</fullName>
    </recommendedName>
</protein>
<gene>
    <name evidence="2" type="ORF">PF002_g17539</name>
</gene>
<evidence type="ECO:0000313" key="2">
    <source>
        <dbReference type="EMBL" id="KAE9214846.1"/>
    </source>
</evidence>